<organism evidence="5 6">
    <name type="scientific">Vreelandella lionensis</name>
    <dbReference type="NCBI Taxonomy" id="1144478"/>
    <lineage>
        <taxon>Bacteria</taxon>
        <taxon>Pseudomonadati</taxon>
        <taxon>Pseudomonadota</taxon>
        <taxon>Gammaproteobacteria</taxon>
        <taxon>Oceanospirillales</taxon>
        <taxon>Halomonadaceae</taxon>
        <taxon>Vreelandella</taxon>
    </lineage>
</organism>
<evidence type="ECO:0000256" key="1">
    <source>
        <dbReference type="ARBA" id="ARBA00005233"/>
    </source>
</evidence>
<keyword evidence="6" id="KW-1185">Reference proteome</keyword>
<evidence type="ECO:0000256" key="4">
    <source>
        <dbReference type="SAM" id="Phobius"/>
    </source>
</evidence>
<reference evidence="5 6" key="1">
    <citation type="submission" date="2024-10" db="EMBL/GenBank/DDBJ databases">
        <title>The Natural Products Discovery Center: Release of the First 8490 Sequenced Strains for Exploring Actinobacteria Biosynthetic Diversity.</title>
        <authorList>
            <person name="Kalkreuter E."/>
            <person name="Kautsar S.A."/>
            <person name="Yang D."/>
            <person name="Bader C.D."/>
            <person name="Teijaro C.N."/>
            <person name="Fluegel L."/>
            <person name="Davis C.M."/>
            <person name="Simpson J.R."/>
            <person name="Lauterbach L."/>
            <person name="Steele A.D."/>
            <person name="Gui C."/>
            <person name="Meng S."/>
            <person name="Li G."/>
            <person name="Viehrig K."/>
            <person name="Ye F."/>
            <person name="Su P."/>
            <person name="Kiefer A.F."/>
            <person name="Nichols A."/>
            <person name="Cepeda A.J."/>
            <person name="Yan W."/>
            <person name="Fan B."/>
            <person name="Jiang Y."/>
            <person name="Adhikari A."/>
            <person name="Zheng C.-J."/>
            <person name="Schuster L."/>
            <person name="Cowan T.M."/>
            <person name="Smanski M.J."/>
            <person name="Chevrette M.G."/>
            <person name="De Carvalho L.P.S."/>
            <person name="Shen B."/>
        </authorList>
    </citation>
    <scope>NUCLEOTIDE SEQUENCE [LARGE SCALE GENOMIC DNA]</scope>
    <source>
        <strain evidence="5 6">NPDC077409</strain>
    </source>
</reference>
<protein>
    <submittedName>
        <fullName evidence="5">Pilin</fullName>
    </submittedName>
</protein>
<dbReference type="PANTHER" id="PTHR30093:SF34">
    <property type="entry name" value="PREPILIN PEPTIDASE-DEPENDENT PROTEIN D"/>
    <property type="match status" value="1"/>
</dbReference>
<proteinExistence type="inferred from homology"/>
<feature type="transmembrane region" description="Helical" evidence="4">
    <location>
        <begin position="16"/>
        <end position="37"/>
    </location>
</feature>
<accession>A0ABW8BN92</accession>
<dbReference type="Pfam" id="PF07963">
    <property type="entry name" value="N_methyl"/>
    <property type="match status" value="1"/>
</dbReference>
<dbReference type="Gene3D" id="3.30.700.10">
    <property type="entry name" value="Glycoprotein, Type 4 Pilin"/>
    <property type="match status" value="1"/>
</dbReference>
<comment type="similarity">
    <text evidence="1 3">Belongs to the N-Me-Phe pilin family.</text>
</comment>
<dbReference type="PROSITE" id="PS00409">
    <property type="entry name" value="PROKAR_NTER_METHYL"/>
    <property type="match status" value="1"/>
</dbReference>
<keyword evidence="2" id="KW-0488">Methylation</keyword>
<keyword evidence="3" id="KW-0281">Fimbrium</keyword>
<dbReference type="EMBL" id="JBITWC010000002">
    <property type="protein sequence ID" value="MFI8748684.1"/>
    <property type="molecule type" value="Genomic_DNA"/>
</dbReference>
<dbReference type="SUPFAM" id="SSF54523">
    <property type="entry name" value="Pili subunits"/>
    <property type="match status" value="1"/>
</dbReference>
<dbReference type="PANTHER" id="PTHR30093">
    <property type="entry name" value="GENERAL SECRETION PATHWAY PROTEIN G"/>
    <property type="match status" value="1"/>
</dbReference>
<dbReference type="Pfam" id="PF00114">
    <property type="entry name" value="Pilin"/>
    <property type="match status" value="1"/>
</dbReference>
<dbReference type="InterPro" id="IPR045584">
    <property type="entry name" value="Pilin-like"/>
</dbReference>
<evidence type="ECO:0000256" key="2">
    <source>
        <dbReference type="ARBA" id="ARBA00022481"/>
    </source>
</evidence>
<name>A0ABW8BN92_9GAMM</name>
<dbReference type="InterPro" id="IPR012902">
    <property type="entry name" value="N_methyl_site"/>
</dbReference>
<evidence type="ECO:0000313" key="5">
    <source>
        <dbReference type="EMBL" id="MFI8748684.1"/>
    </source>
</evidence>
<sequence length="167" mass="17209">MQTTAKNALRNLKQGGFTLIELMIVVAIIGVLASIAVPQYQNYTARAQASEGLSVTAGMRADIAEQYSLNGSMPATGAIEELGGTSADPAGRYVQDASYAFDNSTGTITVTYQADTAIANSSDSNNTLLITTDDPSTGWTCSGLDSRLLPAGCRGEATTGGGDNNDS</sequence>
<keyword evidence="4" id="KW-1133">Transmembrane helix</keyword>
<gene>
    <name evidence="5" type="ORF">ACIGG6_01580</name>
</gene>
<dbReference type="RefSeq" id="WP_399841528.1">
    <property type="nucleotide sequence ID" value="NZ_JBITWC010000002.1"/>
</dbReference>
<dbReference type="NCBIfam" id="TIGR02532">
    <property type="entry name" value="IV_pilin_GFxxxE"/>
    <property type="match status" value="1"/>
</dbReference>
<dbReference type="InterPro" id="IPR001082">
    <property type="entry name" value="Pilin"/>
</dbReference>
<dbReference type="Proteomes" id="UP001614338">
    <property type="component" value="Unassembled WGS sequence"/>
</dbReference>
<comment type="caution">
    <text evidence="5">The sequence shown here is derived from an EMBL/GenBank/DDBJ whole genome shotgun (WGS) entry which is preliminary data.</text>
</comment>
<keyword evidence="4" id="KW-0812">Transmembrane</keyword>
<evidence type="ECO:0000256" key="3">
    <source>
        <dbReference type="RuleBase" id="RU000389"/>
    </source>
</evidence>
<keyword evidence="4" id="KW-0472">Membrane</keyword>
<evidence type="ECO:0000313" key="6">
    <source>
        <dbReference type="Proteomes" id="UP001614338"/>
    </source>
</evidence>